<feature type="transmembrane region" description="Helical" evidence="1">
    <location>
        <begin position="12"/>
        <end position="29"/>
    </location>
</feature>
<accession>A0ABD6A9R1</accession>
<dbReference type="GeneID" id="79316614"/>
<evidence type="ECO:0000313" key="2">
    <source>
        <dbReference type="EMBL" id="MFC7316734.1"/>
    </source>
</evidence>
<keyword evidence="1" id="KW-0812">Transmembrane</keyword>
<dbReference type="AlphaFoldDB" id="A0ABD6A9R1"/>
<sequence>MDRSLRLRIDVLIALAVAILGFELTELLFNGSLEGLLAVAFFTIIVTLLVVYAIRTLDDYR</sequence>
<name>A0ABD6A9R1_9EURY</name>
<evidence type="ECO:0000256" key="1">
    <source>
        <dbReference type="SAM" id="Phobius"/>
    </source>
</evidence>
<gene>
    <name evidence="2" type="ORF">ACFQPE_08010</name>
</gene>
<evidence type="ECO:0000313" key="3">
    <source>
        <dbReference type="Proteomes" id="UP001596547"/>
    </source>
</evidence>
<evidence type="ECO:0008006" key="4">
    <source>
        <dbReference type="Google" id="ProtNLM"/>
    </source>
</evidence>
<comment type="caution">
    <text evidence="2">The sequence shown here is derived from an EMBL/GenBank/DDBJ whole genome shotgun (WGS) entry which is preliminary data.</text>
</comment>
<reference evidence="2 3" key="1">
    <citation type="journal article" date="2019" name="Int. J. Syst. Evol. Microbiol.">
        <title>The Global Catalogue of Microorganisms (GCM) 10K type strain sequencing project: providing services to taxonomists for standard genome sequencing and annotation.</title>
        <authorList>
            <consortium name="The Broad Institute Genomics Platform"/>
            <consortium name="The Broad Institute Genome Sequencing Center for Infectious Disease"/>
            <person name="Wu L."/>
            <person name="Ma J."/>
        </authorList>
    </citation>
    <scope>NUCLEOTIDE SEQUENCE [LARGE SCALE GENOMIC DNA]</scope>
    <source>
        <strain evidence="2 3">PSR21</strain>
    </source>
</reference>
<protein>
    <recommendedName>
        <fullName evidence="4">CbaC protein</fullName>
    </recommendedName>
</protein>
<dbReference type="RefSeq" id="WP_276304003.1">
    <property type="nucleotide sequence ID" value="NZ_CP119992.1"/>
</dbReference>
<keyword evidence="3" id="KW-1185">Reference proteome</keyword>
<dbReference type="EMBL" id="JBHTBF010000002">
    <property type="protein sequence ID" value="MFC7316734.1"/>
    <property type="molecule type" value="Genomic_DNA"/>
</dbReference>
<dbReference type="Proteomes" id="UP001596547">
    <property type="component" value="Unassembled WGS sequence"/>
</dbReference>
<keyword evidence="1" id="KW-1133">Transmembrane helix</keyword>
<feature type="transmembrane region" description="Helical" evidence="1">
    <location>
        <begin position="35"/>
        <end position="54"/>
    </location>
</feature>
<organism evidence="2 3">
    <name type="scientific">Halomarina halobia</name>
    <dbReference type="NCBI Taxonomy" id="3033386"/>
    <lineage>
        <taxon>Archaea</taxon>
        <taxon>Methanobacteriati</taxon>
        <taxon>Methanobacteriota</taxon>
        <taxon>Stenosarchaea group</taxon>
        <taxon>Halobacteria</taxon>
        <taxon>Halobacteriales</taxon>
        <taxon>Natronomonadaceae</taxon>
        <taxon>Halomarina</taxon>
    </lineage>
</organism>
<proteinExistence type="predicted"/>
<keyword evidence="1" id="KW-0472">Membrane</keyword>